<reference evidence="4" key="1">
    <citation type="submission" date="2025-08" db="UniProtKB">
        <authorList>
            <consortium name="Ensembl"/>
        </authorList>
    </citation>
    <scope>IDENTIFICATION</scope>
</reference>
<dbReference type="PROSITE" id="PS50951">
    <property type="entry name" value="SARAH"/>
    <property type="match status" value="1"/>
</dbReference>
<evidence type="ECO:0000259" key="3">
    <source>
        <dbReference type="PROSITE" id="PS50951"/>
    </source>
</evidence>
<dbReference type="PANTHER" id="PTHR22738:SF8">
    <property type="entry name" value="RAS ASSOCIATION DOMAIN-CONTAINING PROTEIN 3"/>
    <property type="match status" value="1"/>
</dbReference>
<dbReference type="InterPro" id="IPR011524">
    <property type="entry name" value="SARAH_dom"/>
</dbReference>
<feature type="domain" description="Ras-associating" evidence="2">
    <location>
        <begin position="134"/>
        <end position="218"/>
    </location>
</feature>
<keyword evidence="5" id="KW-1185">Reference proteome</keyword>
<name>A0A8C5BIW7_GADMO</name>
<evidence type="ECO:0000313" key="5">
    <source>
        <dbReference type="Proteomes" id="UP000694546"/>
    </source>
</evidence>
<dbReference type="AlphaFoldDB" id="A0A8C5BIW7"/>
<evidence type="ECO:0008006" key="6">
    <source>
        <dbReference type="Google" id="ProtNLM"/>
    </source>
</evidence>
<dbReference type="PROSITE" id="PS50200">
    <property type="entry name" value="RA"/>
    <property type="match status" value="1"/>
</dbReference>
<dbReference type="PANTHER" id="PTHR22738">
    <property type="entry name" value="RASSF"/>
    <property type="match status" value="1"/>
</dbReference>
<dbReference type="Gene3D" id="1.20.5.110">
    <property type="match status" value="1"/>
</dbReference>
<dbReference type="Gene3D" id="3.10.20.90">
    <property type="entry name" value="Phosphatidylinositol 3-kinase Catalytic Subunit, Chain A, domain 1"/>
    <property type="match status" value="1"/>
</dbReference>
<dbReference type="SUPFAM" id="SSF54236">
    <property type="entry name" value="Ubiquitin-like"/>
    <property type="match status" value="1"/>
</dbReference>
<evidence type="ECO:0000259" key="2">
    <source>
        <dbReference type="PROSITE" id="PS50200"/>
    </source>
</evidence>
<dbReference type="GeneTree" id="ENSGT00940000157502"/>
<accession>A0A8C5BIW7</accession>
<evidence type="ECO:0000256" key="1">
    <source>
        <dbReference type="SAM" id="Coils"/>
    </source>
</evidence>
<organism evidence="4 5">
    <name type="scientific">Gadus morhua</name>
    <name type="common">Atlantic cod</name>
    <dbReference type="NCBI Taxonomy" id="8049"/>
    <lineage>
        <taxon>Eukaryota</taxon>
        <taxon>Metazoa</taxon>
        <taxon>Chordata</taxon>
        <taxon>Craniata</taxon>
        <taxon>Vertebrata</taxon>
        <taxon>Euteleostomi</taxon>
        <taxon>Actinopterygii</taxon>
        <taxon>Neopterygii</taxon>
        <taxon>Teleostei</taxon>
        <taxon>Neoteleostei</taxon>
        <taxon>Acanthomorphata</taxon>
        <taxon>Zeiogadaria</taxon>
        <taxon>Gadariae</taxon>
        <taxon>Gadiformes</taxon>
        <taxon>Gadoidei</taxon>
        <taxon>Gadidae</taxon>
        <taxon>Gadus</taxon>
    </lineage>
</organism>
<dbReference type="GO" id="GO:0007165">
    <property type="term" value="P:signal transduction"/>
    <property type="evidence" value="ECO:0007669"/>
    <property type="project" value="InterPro"/>
</dbReference>
<feature type="domain" description="SARAH" evidence="3">
    <location>
        <begin position="220"/>
        <end position="267"/>
    </location>
</feature>
<feature type="coiled-coil region" evidence="1">
    <location>
        <begin position="239"/>
        <end position="266"/>
    </location>
</feature>
<evidence type="ECO:0000313" key="4">
    <source>
        <dbReference type="Ensembl" id="ENSGMOP00000046263.1"/>
    </source>
</evidence>
<gene>
    <name evidence="4" type="primary">rassf3</name>
</gene>
<reference evidence="4" key="2">
    <citation type="submission" date="2025-09" db="UniProtKB">
        <authorList>
            <consortium name="Ensembl"/>
        </authorList>
    </citation>
    <scope>IDENTIFICATION</scope>
</reference>
<dbReference type="Pfam" id="PF16517">
    <property type="entry name" value="Nore1-SARAH"/>
    <property type="match status" value="1"/>
</dbReference>
<dbReference type="InterPro" id="IPR000159">
    <property type="entry name" value="RA_dom"/>
</dbReference>
<dbReference type="InterPro" id="IPR029071">
    <property type="entry name" value="Ubiquitin-like_domsf"/>
</dbReference>
<dbReference type="InterPro" id="IPR033614">
    <property type="entry name" value="RASSF1-6"/>
</dbReference>
<proteinExistence type="predicted"/>
<sequence>MGAAMCKLSVKFGQHMKKNNPGCKYTCHSQCQHRVVLDCQPGHGSTTETPLNQDQLNNNTQLTNVEKERERRTQLSSEEIRQKVEQYNALTKDHLKMTLIPNGEYTGFIKVQLELKRPVTVRGGTGPEAGEEAFYLPQGSANTLHVSSESTVKQVIVALLRKFTVADNPAKYALYKRYSREEQVYVCKLAEVEKPLYLRLVAGPDADTFGFVLREQQTGEVMWDAFSIPELCNFLRFLEKEEKEQEDAIRRRYDNYRQKLQEALHAPPGAP</sequence>
<protein>
    <recommendedName>
        <fullName evidence="6">Ras association domain-containing protein 3</fullName>
    </recommendedName>
</protein>
<dbReference type="CDD" id="cd21885">
    <property type="entry name" value="SARAH_RASSF1-like"/>
    <property type="match status" value="1"/>
</dbReference>
<dbReference type="GO" id="GO:0005737">
    <property type="term" value="C:cytoplasm"/>
    <property type="evidence" value="ECO:0007669"/>
    <property type="project" value="TreeGrafter"/>
</dbReference>
<dbReference type="Ensembl" id="ENSGMOT00000060861.1">
    <property type="protein sequence ID" value="ENSGMOP00000046263.1"/>
    <property type="gene ID" value="ENSGMOG00000030831.1"/>
</dbReference>
<dbReference type="SMART" id="SM00314">
    <property type="entry name" value="RA"/>
    <property type="match status" value="1"/>
</dbReference>
<keyword evidence="1" id="KW-0175">Coiled coil</keyword>
<dbReference type="Proteomes" id="UP000694546">
    <property type="component" value="Chromosome 4"/>
</dbReference>
<dbReference type="Pfam" id="PF00788">
    <property type="entry name" value="RA"/>
    <property type="match status" value="1"/>
</dbReference>